<comment type="caution">
    <text evidence="3">The sequence shown here is derived from an EMBL/GenBank/DDBJ whole genome shotgun (WGS) entry which is preliminary data.</text>
</comment>
<dbReference type="EMBL" id="CAIT01000003">
    <property type="protein sequence ID" value="CCH51163.1"/>
    <property type="molecule type" value="Genomic_DNA"/>
</dbReference>
<feature type="compositionally biased region" description="Basic and acidic residues" evidence="1">
    <location>
        <begin position="134"/>
        <end position="151"/>
    </location>
</feature>
<sequence>METNNRFTRFFETFASRATRATGSSTAFLLALLTVIIWLITGPIFKYSDTWQLVINTGTTIVTFLMVFLIQKSQNKDSLAMQIKLNELLAVNRKASNRLLNIEDLTEAELLALHQFFGRLAQKAKQEDSLSESHSVEEAEEIHQEKLEEKRDRHKSQKNNSHTEPSANG</sequence>
<dbReference type="Proteomes" id="UP000009309">
    <property type="component" value="Unassembled WGS sequence"/>
</dbReference>
<dbReference type="InterPro" id="IPR007251">
    <property type="entry name" value="Iron_permease_Fet4"/>
</dbReference>
<dbReference type="Pfam" id="PF04120">
    <property type="entry name" value="Iron_permease"/>
    <property type="match status" value="1"/>
</dbReference>
<dbReference type="eggNOG" id="COG5478">
    <property type="taxonomic scope" value="Bacteria"/>
</dbReference>
<reference evidence="3 4" key="1">
    <citation type="journal article" date="2012" name="J. Bacteriol.">
        <title>Genome Sequence of the Filamentous Bacterium Fibrisoma limi BUZ 3T.</title>
        <authorList>
            <person name="Filippini M."/>
            <person name="Qi W."/>
            <person name="Jaenicke S."/>
            <person name="Goesmann A."/>
            <person name="Smits T.H."/>
            <person name="Bagheri H.C."/>
        </authorList>
    </citation>
    <scope>NUCLEOTIDE SEQUENCE [LARGE SCALE GENOMIC DNA]</scope>
    <source>
        <strain evidence="4">BUZ 3T</strain>
    </source>
</reference>
<dbReference type="GO" id="GO:0055085">
    <property type="term" value="P:transmembrane transport"/>
    <property type="evidence" value="ECO:0007669"/>
    <property type="project" value="InterPro"/>
</dbReference>
<evidence type="ECO:0000256" key="2">
    <source>
        <dbReference type="SAM" id="Phobius"/>
    </source>
</evidence>
<feature type="region of interest" description="Disordered" evidence="1">
    <location>
        <begin position="128"/>
        <end position="169"/>
    </location>
</feature>
<evidence type="ECO:0000313" key="4">
    <source>
        <dbReference type="Proteomes" id="UP000009309"/>
    </source>
</evidence>
<feature type="transmembrane region" description="Helical" evidence="2">
    <location>
        <begin position="51"/>
        <end position="70"/>
    </location>
</feature>
<dbReference type="AlphaFoldDB" id="I2GB89"/>
<keyword evidence="2" id="KW-1133">Transmembrane helix</keyword>
<gene>
    <name evidence="3" type="ORF">BN8_00077</name>
</gene>
<keyword evidence="4" id="KW-1185">Reference proteome</keyword>
<evidence type="ECO:0008006" key="5">
    <source>
        <dbReference type="Google" id="ProtNLM"/>
    </source>
</evidence>
<feature type="compositionally biased region" description="Polar residues" evidence="1">
    <location>
        <begin position="158"/>
        <end position="169"/>
    </location>
</feature>
<accession>I2GB89</accession>
<keyword evidence="2" id="KW-0472">Membrane</keyword>
<feature type="transmembrane region" description="Helical" evidence="2">
    <location>
        <begin position="21"/>
        <end position="45"/>
    </location>
</feature>
<keyword evidence="2" id="KW-0812">Transmembrane</keyword>
<name>I2GB89_9BACT</name>
<dbReference type="RefSeq" id="WP_009279753.1">
    <property type="nucleotide sequence ID" value="NZ_CAIT01000003.1"/>
</dbReference>
<dbReference type="STRING" id="1185876.BN8_00077"/>
<organism evidence="3 4">
    <name type="scientific">Fibrisoma limi BUZ 3</name>
    <dbReference type="NCBI Taxonomy" id="1185876"/>
    <lineage>
        <taxon>Bacteria</taxon>
        <taxon>Pseudomonadati</taxon>
        <taxon>Bacteroidota</taxon>
        <taxon>Cytophagia</taxon>
        <taxon>Cytophagales</taxon>
        <taxon>Spirosomataceae</taxon>
        <taxon>Fibrisoma</taxon>
    </lineage>
</organism>
<dbReference type="OrthoDB" id="119761at2"/>
<evidence type="ECO:0000256" key="1">
    <source>
        <dbReference type="SAM" id="MobiDB-lite"/>
    </source>
</evidence>
<proteinExistence type="predicted"/>
<protein>
    <recommendedName>
        <fullName evidence="5">Low affinity iron permease family protein</fullName>
    </recommendedName>
</protein>
<evidence type="ECO:0000313" key="3">
    <source>
        <dbReference type="EMBL" id="CCH51163.1"/>
    </source>
</evidence>